<organism evidence="3 4">
    <name type="scientific">Cirrhinus mrigala</name>
    <name type="common">Mrigala</name>
    <dbReference type="NCBI Taxonomy" id="683832"/>
    <lineage>
        <taxon>Eukaryota</taxon>
        <taxon>Metazoa</taxon>
        <taxon>Chordata</taxon>
        <taxon>Craniata</taxon>
        <taxon>Vertebrata</taxon>
        <taxon>Euteleostomi</taxon>
        <taxon>Actinopterygii</taxon>
        <taxon>Neopterygii</taxon>
        <taxon>Teleostei</taxon>
        <taxon>Ostariophysi</taxon>
        <taxon>Cypriniformes</taxon>
        <taxon>Cyprinidae</taxon>
        <taxon>Labeoninae</taxon>
        <taxon>Labeonini</taxon>
        <taxon>Cirrhinus</taxon>
    </lineage>
</organism>
<feature type="domain" description="Zinc finger protein 750-like zinc finger" evidence="2">
    <location>
        <begin position="29"/>
        <end position="80"/>
    </location>
</feature>
<reference evidence="3 4" key="1">
    <citation type="submission" date="2024-05" db="EMBL/GenBank/DDBJ databases">
        <title>Genome sequencing and assembly of Indian major carp, Cirrhinus mrigala (Hamilton, 1822).</title>
        <authorList>
            <person name="Mohindra V."/>
            <person name="Chowdhury L.M."/>
            <person name="Lal K."/>
            <person name="Jena J.K."/>
        </authorList>
    </citation>
    <scope>NUCLEOTIDE SEQUENCE [LARGE SCALE GENOMIC DNA]</scope>
    <source>
        <strain evidence="3">CM1030</strain>
        <tissue evidence="3">Blood</tissue>
    </source>
</reference>
<accession>A0ABD0RW60</accession>
<proteinExistence type="predicted"/>
<name>A0ABD0RW60_CIRMR</name>
<feature type="non-terminal residue" evidence="3">
    <location>
        <position position="1"/>
    </location>
</feature>
<protein>
    <recommendedName>
        <fullName evidence="2">Zinc finger protein 750-like zinc finger domain-containing protein</fullName>
    </recommendedName>
</protein>
<feature type="compositionally biased region" description="Basic and acidic residues" evidence="1">
    <location>
        <begin position="271"/>
        <end position="281"/>
    </location>
</feature>
<dbReference type="AlphaFoldDB" id="A0ABD0RW60"/>
<evidence type="ECO:0000313" key="3">
    <source>
        <dbReference type="EMBL" id="KAL0202633.1"/>
    </source>
</evidence>
<dbReference type="InterPro" id="IPR039363">
    <property type="entry name" value="ZNF750"/>
</dbReference>
<feature type="region of interest" description="Disordered" evidence="1">
    <location>
        <begin position="82"/>
        <end position="130"/>
    </location>
</feature>
<comment type="caution">
    <text evidence="3">The sequence shown here is derived from an EMBL/GenBank/DDBJ whole genome shotgun (WGS) entry which is preliminary data.</text>
</comment>
<dbReference type="Proteomes" id="UP001529510">
    <property type="component" value="Unassembled WGS sequence"/>
</dbReference>
<gene>
    <name evidence="3" type="ORF">M9458_000651</name>
</gene>
<evidence type="ECO:0000259" key="2">
    <source>
        <dbReference type="Pfam" id="PF15269"/>
    </source>
</evidence>
<sequence length="322" mass="37177">QPLSFPSQDHLSHLQFCVFSIVMNITEKERKPKKPHYVPRPPGKPFRYQCFQCPFTCNQKSHLFNHMKYNLCHVSISISSKQGRRGSGTVEETSGERLSKEETEDRLTSSPEPSEPTDPPAVSSSPDVCKETTKPVCKPEVLRPLGPGLVWRPSGTFTPAPLNLQNKPHLQERTEHFPYHPGFHSHSVPAAFHSLYPHYQPYIYEPVLPYVHGLFPQMLLPMAEEYYRYYYKMPTYSYSRYYPLEQTRPSVSSVPYSRHRDMKARMIRMHSRDAPLPDHPTDPTPPTNLSSYKMRAVQHQPANQKRGAEPHEHKRTGVCQRG</sequence>
<dbReference type="Pfam" id="PF15269">
    <property type="entry name" value="zf-C2H2_7"/>
    <property type="match status" value="1"/>
</dbReference>
<evidence type="ECO:0000313" key="4">
    <source>
        <dbReference type="Proteomes" id="UP001529510"/>
    </source>
</evidence>
<evidence type="ECO:0000256" key="1">
    <source>
        <dbReference type="SAM" id="MobiDB-lite"/>
    </source>
</evidence>
<dbReference type="EMBL" id="JAMKFB020000001">
    <property type="protein sequence ID" value="KAL0202633.1"/>
    <property type="molecule type" value="Genomic_DNA"/>
</dbReference>
<dbReference type="InterPro" id="IPR039064">
    <property type="entry name" value="ZNF750_Znf"/>
</dbReference>
<keyword evidence="4" id="KW-1185">Reference proteome</keyword>
<feature type="compositionally biased region" description="Basic and acidic residues" evidence="1">
    <location>
        <begin position="94"/>
        <end position="107"/>
    </location>
</feature>
<feature type="region of interest" description="Disordered" evidence="1">
    <location>
        <begin position="271"/>
        <end position="322"/>
    </location>
</feature>
<dbReference type="PANTHER" id="PTHR14678">
    <property type="entry name" value="PROLINE-RICH PROTEIN 35-RELATED"/>
    <property type="match status" value="1"/>
</dbReference>